<keyword evidence="3" id="KW-0101">Branched-chain amino acid catabolism</keyword>
<accession>C0XQ16</accession>
<dbReference type="Gene3D" id="1.10.1040.10">
    <property type="entry name" value="N-(1-d-carboxylethyl)-l-norvaline Dehydrogenase, domain 2"/>
    <property type="match status" value="1"/>
</dbReference>
<dbReference type="GO" id="GO:0009083">
    <property type="term" value="P:branched-chain amino acid catabolic process"/>
    <property type="evidence" value="ECO:0007669"/>
    <property type="project" value="UniProtKB-KW"/>
</dbReference>
<evidence type="ECO:0000256" key="4">
    <source>
        <dbReference type="ARBA" id="ARBA00023002"/>
    </source>
</evidence>
<dbReference type="HOGENOM" id="CLU_035117_6_2_11"/>
<evidence type="ECO:0000256" key="1">
    <source>
        <dbReference type="ARBA" id="ARBA00005023"/>
    </source>
</evidence>
<dbReference type="InterPro" id="IPR013328">
    <property type="entry name" value="6PGD_dom2"/>
</dbReference>
<dbReference type="STRING" id="525263.HMPREF0298_0536"/>
<dbReference type="PANTHER" id="PTHR22981:SF7">
    <property type="entry name" value="3-HYDROXYISOBUTYRATE DEHYDROGENASE, MITOCHONDRIAL"/>
    <property type="match status" value="1"/>
</dbReference>
<dbReference type="OrthoDB" id="3185659at2"/>
<evidence type="ECO:0000313" key="8">
    <source>
        <dbReference type="EMBL" id="EEI17660.1"/>
    </source>
</evidence>
<keyword evidence="9" id="KW-1185">Reference proteome</keyword>
<organism evidence="8 9">
    <name type="scientific">Corynebacterium lipophiloflavum (strain ATCC 700352 / DSM 44291 / CCUG 37336 / JCM 10383 / DMMZ 1944)</name>
    <dbReference type="NCBI Taxonomy" id="525263"/>
    <lineage>
        <taxon>Bacteria</taxon>
        <taxon>Bacillati</taxon>
        <taxon>Actinomycetota</taxon>
        <taxon>Actinomycetes</taxon>
        <taxon>Mycobacteriales</taxon>
        <taxon>Corynebacteriaceae</taxon>
        <taxon>Corynebacterium</taxon>
    </lineage>
</organism>
<dbReference type="eggNOG" id="COG2084">
    <property type="taxonomic scope" value="Bacteria"/>
</dbReference>
<dbReference type="InterPro" id="IPR008927">
    <property type="entry name" value="6-PGluconate_DH-like_C_sf"/>
</dbReference>
<evidence type="ECO:0000256" key="6">
    <source>
        <dbReference type="ARBA" id="ARBA00074114"/>
    </source>
</evidence>
<dbReference type="Proteomes" id="UP000006196">
    <property type="component" value="Unassembled WGS sequence"/>
</dbReference>
<dbReference type="SUPFAM" id="SSF48179">
    <property type="entry name" value="6-phosphogluconate dehydrogenase C-terminal domain-like"/>
    <property type="match status" value="1"/>
</dbReference>
<name>C0XQ16_CORLD</name>
<keyword evidence="4" id="KW-0560">Oxidoreductase</keyword>
<gene>
    <name evidence="8" type="ORF">HMPREF0298_0536</name>
</gene>
<evidence type="ECO:0000259" key="7">
    <source>
        <dbReference type="Pfam" id="PF14833"/>
    </source>
</evidence>
<dbReference type="PANTHER" id="PTHR22981">
    <property type="entry name" value="3-HYDROXYISOBUTYRATE DEHYDROGENASE-RELATED"/>
    <property type="match status" value="1"/>
</dbReference>
<dbReference type="RefSeq" id="WP_006841018.1">
    <property type="nucleotide sequence ID" value="NZ_GG667196.1"/>
</dbReference>
<protein>
    <recommendedName>
        <fullName evidence="6">Probable 3-hydroxyisobutyrate dehydrogenase</fullName>
    </recommendedName>
</protein>
<evidence type="ECO:0000313" key="9">
    <source>
        <dbReference type="Proteomes" id="UP000006196"/>
    </source>
</evidence>
<dbReference type="GO" id="GO:0051287">
    <property type="term" value="F:NAD binding"/>
    <property type="evidence" value="ECO:0007669"/>
    <property type="project" value="InterPro"/>
</dbReference>
<evidence type="ECO:0000256" key="3">
    <source>
        <dbReference type="ARBA" id="ARBA00022456"/>
    </source>
</evidence>
<dbReference type="EMBL" id="ACHJ01000032">
    <property type="protein sequence ID" value="EEI17660.1"/>
    <property type="molecule type" value="Genomic_DNA"/>
</dbReference>
<evidence type="ECO:0000256" key="2">
    <source>
        <dbReference type="ARBA" id="ARBA00009080"/>
    </source>
</evidence>
<dbReference type="InterPro" id="IPR029154">
    <property type="entry name" value="HIBADH-like_NADP-bd"/>
</dbReference>
<comment type="similarity">
    <text evidence="2">Belongs to the HIBADH-related family.</text>
</comment>
<comment type="caution">
    <text evidence="8">The sequence shown here is derived from an EMBL/GenBank/DDBJ whole genome shotgun (WGS) entry which is preliminary data.</text>
</comment>
<feature type="domain" description="3-hydroxyisobutyrate dehydrogenase-like NAD-binding" evidence="7">
    <location>
        <begin position="39"/>
        <end position="164"/>
    </location>
</feature>
<reference evidence="8" key="1">
    <citation type="submission" date="2009-01" db="EMBL/GenBank/DDBJ databases">
        <authorList>
            <person name="Qin X."/>
            <person name="Bachman B."/>
            <person name="Battles P."/>
            <person name="Bell A."/>
            <person name="Bess C."/>
            <person name="Bickham C."/>
            <person name="Chaboub L."/>
            <person name="Chen D."/>
            <person name="Coyle M."/>
            <person name="Deiros D.R."/>
            <person name="Dinh H."/>
            <person name="Forbes L."/>
            <person name="Fowler G."/>
            <person name="Francisco L."/>
            <person name="Fu Q."/>
            <person name="Gubbala S."/>
            <person name="Hale W."/>
            <person name="Han Y."/>
            <person name="Hemphill L."/>
            <person name="Highlander S.K."/>
            <person name="Hirani K."/>
            <person name="Hogues M."/>
            <person name="Jackson L."/>
            <person name="Jakkamsetti A."/>
            <person name="Javaid M."/>
            <person name="Jiang H."/>
            <person name="Korchina V."/>
            <person name="Kovar C."/>
            <person name="Lara F."/>
            <person name="Lee S."/>
            <person name="Mata R."/>
            <person name="Mathew T."/>
            <person name="Moen C."/>
            <person name="Morales K."/>
            <person name="Munidasa M."/>
            <person name="Nazareth L."/>
            <person name="Ngo R."/>
            <person name="Nguyen L."/>
            <person name="Okwuonu G."/>
            <person name="Ongeri F."/>
            <person name="Patil S."/>
            <person name="Petrosino J."/>
            <person name="Pham C."/>
            <person name="Pham P."/>
            <person name="Pu L.-L."/>
            <person name="Puazo M."/>
            <person name="Raj R."/>
            <person name="Reid J."/>
            <person name="Rouhana J."/>
            <person name="Saada N."/>
            <person name="Shang Y."/>
            <person name="Simmons D."/>
            <person name="Thornton R."/>
            <person name="Warren J."/>
            <person name="Weissenberger G."/>
            <person name="Zhang J."/>
            <person name="Zhang L."/>
            <person name="Zhou C."/>
            <person name="Zhu D."/>
            <person name="Muzny D."/>
            <person name="Worley K."/>
            <person name="Gibbs R."/>
        </authorList>
    </citation>
    <scope>NUCLEOTIDE SEQUENCE [LARGE SCALE GENOMIC DNA]</scope>
    <source>
        <strain evidence="8">DSM 44291</strain>
    </source>
</reference>
<dbReference type="AlphaFoldDB" id="C0XQ16"/>
<evidence type="ECO:0000256" key="5">
    <source>
        <dbReference type="ARBA" id="ARBA00023027"/>
    </source>
</evidence>
<keyword evidence="5" id="KW-0520">NAD</keyword>
<proteinExistence type="inferred from homology"/>
<dbReference type="Pfam" id="PF14833">
    <property type="entry name" value="NAD_binding_11"/>
    <property type="match status" value="1"/>
</dbReference>
<dbReference type="GO" id="GO:0016616">
    <property type="term" value="F:oxidoreductase activity, acting on the CH-OH group of donors, NAD or NADP as acceptor"/>
    <property type="evidence" value="ECO:0007669"/>
    <property type="project" value="TreeGrafter"/>
</dbReference>
<dbReference type="FunFam" id="1.10.1040.10:FF:000006">
    <property type="entry name" value="3-hydroxyisobutyrate dehydrogenase"/>
    <property type="match status" value="1"/>
</dbReference>
<sequence>MTGTGKSASDVVIVGAARTPFGKLLGAMGASITHCGPAGTGQAVKACNNMILAVHQIVLSEALVLGERLGLDPQAFFDVVSNATGNSWALSVNAPIPGLVKGSPANRDFEPGFAATLMLEDLGLAMEAAEQTDTDTVLGRIAANQYAKFVEGGNGGKGFSAIIDQVRHS</sequence>
<comment type="pathway">
    <text evidence="1">Amino-acid degradation.</text>
</comment>